<comment type="caution">
    <text evidence="1">The sequence shown here is derived from an EMBL/GenBank/DDBJ whole genome shotgun (WGS) entry which is preliminary data.</text>
</comment>
<reference evidence="1 2" key="1">
    <citation type="journal article" date="2018" name="Pathog. Dis.">
        <title>Whole-genome sequencing based characterization of antimicrobial resistance in Enterococcus.</title>
        <authorList>
            <person name="Tyson G."/>
        </authorList>
    </citation>
    <scope>NUCLEOTIDE SEQUENCE [LARGE SCALE GENOMIC DNA]</scope>
    <source>
        <strain evidence="1 2">CVM N55263</strain>
    </source>
</reference>
<protein>
    <submittedName>
        <fullName evidence="1">Translation repressor RelB</fullName>
    </submittedName>
</protein>
<dbReference type="InterPro" id="IPR046257">
    <property type="entry name" value="DUF6290"/>
</dbReference>
<name>A0A2S7RMV4_ENTMU</name>
<proteinExistence type="predicted"/>
<sequence>MSITTIRLNDQEEVFFQSYAELMGQPLSTLMKQALTEKIEDFLDLQDGSEALKNLTGETVSLQDMMKEEGL</sequence>
<dbReference type="NCBIfam" id="NF046040">
    <property type="entry name" value="RelB_antitoxin"/>
    <property type="match status" value="1"/>
</dbReference>
<dbReference type="Pfam" id="PF19807">
    <property type="entry name" value="DUF6290"/>
    <property type="match status" value="1"/>
</dbReference>
<accession>A0A2S7RMV4</accession>
<gene>
    <name evidence="1" type="ORF">CUS89_15605</name>
</gene>
<evidence type="ECO:0000313" key="2">
    <source>
        <dbReference type="Proteomes" id="UP000237934"/>
    </source>
</evidence>
<dbReference type="AlphaFoldDB" id="A0A2S7RMV4"/>
<evidence type="ECO:0000313" key="1">
    <source>
        <dbReference type="EMBL" id="PQF19986.1"/>
    </source>
</evidence>
<dbReference type="EMBL" id="PUAP01000061">
    <property type="protein sequence ID" value="PQF19986.1"/>
    <property type="molecule type" value="Genomic_DNA"/>
</dbReference>
<dbReference type="RefSeq" id="WP_104872780.1">
    <property type="nucleotide sequence ID" value="NZ_PUAP01000061.1"/>
</dbReference>
<dbReference type="Proteomes" id="UP000237934">
    <property type="component" value="Unassembled WGS sequence"/>
</dbReference>
<organism evidence="1 2">
    <name type="scientific">Enterococcus mundtii</name>
    <dbReference type="NCBI Taxonomy" id="53346"/>
    <lineage>
        <taxon>Bacteria</taxon>
        <taxon>Bacillati</taxon>
        <taxon>Bacillota</taxon>
        <taxon>Bacilli</taxon>
        <taxon>Lactobacillales</taxon>
        <taxon>Enterococcaceae</taxon>
        <taxon>Enterococcus</taxon>
    </lineage>
</organism>